<comment type="similarity">
    <text evidence="1 7">Belongs to the eukaryotic initiation factor 4E family.</text>
</comment>
<keyword evidence="2 7" id="KW-0396">Initiation factor</keyword>
<evidence type="ECO:0000256" key="1">
    <source>
        <dbReference type="ARBA" id="ARBA00009860"/>
    </source>
</evidence>
<dbReference type="STRING" id="34508.A0A4U8V793"/>
<evidence type="ECO:0000256" key="2">
    <source>
        <dbReference type="ARBA" id="ARBA00022540"/>
    </source>
</evidence>
<evidence type="ECO:0000313" key="10">
    <source>
        <dbReference type="Proteomes" id="UP000298663"/>
    </source>
</evidence>
<dbReference type="InterPro" id="IPR023398">
    <property type="entry name" value="TIF_eIF4e-like"/>
</dbReference>
<keyword evidence="3" id="KW-0810">Translation regulation</keyword>
<keyword evidence="4 7" id="KW-0694">RNA-binding</keyword>
<dbReference type="AlphaFoldDB" id="A0A4U8V793"/>
<accession>A0A4U8V793</accession>
<dbReference type="EMBL" id="AZBU02000001">
    <property type="protein sequence ID" value="TMS39448.1"/>
    <property type="molecule type" value="Genomic_DNA"/>
</dbReference>
<evidence type="ECO:0000256" key="3">
    <source>
        <dbReference type="ARBA" id="ARBA00022845"/>
    </source>
</evidence>
<evidence type="ECO:0000256" key="4">
    <source>
        <dbReference type="ARBA" id="ARBA00022884"/>
    </source>
</evidence>
<dbReference type="GO" id="GO:0006417">
    <property type="term" value="P:regulation of translation"/>
    <property type="evidence" value="ECO:0007669"/>
    <property type="project" value="UniProtKB-KW"/>
</dbReference>
<sequence>MMGHCDAAPEEVPEDPIQPPPIHPLRNSWTFWLCNWDSNSNNGHPLRELDTVDSAEGLFRAYSALPRPSAFGNGTDLCVFRRGIKPEWEDPNNVNGGRWVACVLKTDPGHKTTIDLYWVRLLVNSVGERFGEWNQKICGVRVRIRERVYLISLWIRHFEPVESHGLVNVGRLTKSALKIREDQTIGFRTHAFSVTIMEV</sequence>
<reference evidence="9 10" key="1">
    <citation type="journal article" date="2015" name="Genome Biol.">
        <title>Comparative genomics of Steinernema reveals deeply conserved gene regulatory networks.</title>
        <authorList>
            <person name="Dillman A.R."/>
            <person name="Macchietto M."/>
            <person name="Porter C.F."/>
            <person name="Rogers A."/>
            <person name="Williams B."/>
            <person name="Antoshechkin I."/>
            <person name="Lee M.M."/>
            <person name="Goodwin Z."/>
            <person name="Lu X."/>
            <person name="Lewis E.E."/>
            <person name="Goodrich-Blair H."/>
            <person name="Stock S.P."/>
            <person name="Adams B.J."/>
            <person name="Sternberg P.W."/>
            <person name="Mortazavi A."/>
        </authorList>
    </citation>
    <scope>NUCLEOTIDE SEQUENCE [LARGE SCALE GENOMIC DNA]</scope>
    <source>
        <strain evidence="9 10">ALL</strain>
    </source>
</reference>
<evidence type="ECO:0000256" key="5">
    <source>
        <dbReference type="ARBA" id="ARBA00022917"/>
    </source>
</evidence>
<organism evidence="9 10">
    <name type="scientific">Steinernema carpocapsae</name>
    <name type="common">Entomopathogenic nematode</name>
    <dbReference type="NCBI Taxonomy" id="34508"/>
    <lineage>
        <taxon>Eukaryota</taxon>
        <taxon>Metazoa</taxon>
        <taxon>Ecdysozoa</taxon>
        <taxon>Nematoda</taxon>
        <taxon>Chromadorea</taxon>
        <taxon>Rhabditida</taxon>
        <taxon>Tylenchina</taxon>
        <taxon>Panagrolaimomorpha</taxon>
        <taxon>Strongyloidoidea</taxon>
        <taxon>Steinernematidae</taxon>
        <taxon>Steinernema</taxon>
    </lineage>
</organism>
<dbReference type="GO" id="GO:0000340">
    <property type="term" value="F:RNA 7-methylguanosine cap binding"/>
    <property type="evidence" value="ECO:0007669"/>
    <property type="project" value="TreeGrafter"/>
</dbReference>
<evidence type="ECO:0000256" key="6">
    <source>
        <dbReference type="ARBA" id="ARBA00032656"/>
    </source>
</evidence>
<dbReference type="Gene3D" id="3.30.760.10">
    <property type="entry name" value="RNA Cap, Translation Initiation Factor Eif4e"/>
    <property type="match status" value="1"/>
</dbReference>
<evidence type="ECO:0000313" key="9">
    <source>
        <dbReference type="EMBL" id="TMS39448.1"/>
    </source>
</evidence>
<dbReference type="InterPro" id="IPR001040">
    <property type="entry name" value="TIF_eIF_4E"/>
</dbReference>
<dbReference type="OrthoDB" id="590761at2759"/>
<dbReference type="Proteomes" id="UP000298663">
    <property type="component" value="Unassembled WGS sequence"/>
</dbReference>
<gene>
    <name evidence="9" type="ORF">L596_005970</name>
</gene>
<dbReference type="GO" id="GO:0003743">
    <property type="term" value="F:translation initiation factor activity"/>
    <property type="evidence" value="ECO:0007669"/>
    <property type="project" value="UniProtKB-KW"/>
</dbReference>
<name>A0A4U8V793_STECR</name>
<dbReference type="PANTHER" id="PTHR11960:SF8">
    <property type="entry name" value="EUKARYOTIC TRANSLATION INITIATION FACTOR 4E1-RELATED"/>
    <property type="match status" value="1"/>
</dbReference>
<evidence type="ECO:0000256" key="8">
    <source>
        <dbReference type="SAM" id="MobiDB-lite"/>
    </source>
</evidence>
<proteinExistence type="inferred from homology"/>
<feature type="region of interest" description="Disordered" evidence="8">
    <location>
        <begin position="1"/>
        <end position="20"/>
    </location>
</feature>
<dbReference type="PROSITE" id="PS00813">
    <property type="entry name" value="IF4E"/>
    <property type="match status" value="1"/>
</dbReference>
<keyword evidence="10" id="KW-1185">Reference proteome</keyword>
<reference evidence="9 10" key="2">
    <citation type="journal article" date="2019" name="G3 (Bethesda)">
        <title>Hybrid Assembly of the Genome of the Entomopathogenic Nematode Steinernema carpocapsae Identifies the X-Chromosome.</title>
        <authorList>
            <person name="Serra L."/>
            <person name="Macchietto M."/>
            <person name="Macias-Munoz A."/>
            <person name="McGill C.J."/>
            <person name="Rodriguez I.M."/>
            <person name="Rodriguez B."/>
            <person name="Murad R."/>
            <person name="Mortazavi A."/>
        </authorList>
    </citation>
    <scope>NUCLEOTIDE SEQUENCE [LARGE SCALE GENOMIC DNA]</scope>
    <source>
        <strain evidence="9 10">ALL</strain>
    </source>
</reference>
<dbReference type="SUPFAM" id="SSF55418">
    <property type="entry name" value="eIF4e-like"/>
    <property type="match status" value="1"/>
</dbReference>
<dbReference type="PANTHER" id="PTHR11960">
    <property type="entry name" value="EUKARYOTIC TRANSLATION INITIATION FACTOR 4E RELATED"/>
    <property type="match status" value="1"/>
</dbReference>
<dbReference type="InterPro" id="IPR019770">
    <property type="entry name" value="TIF_eIF_4E_CS"/>
</dbReference>
<keyword evidence="5 7" id="KW-0648">Protein biosynthesis</keyword>
<dbReference type="GO" id="GO:0016281">
    <property type="term" value="C:eukaryotic translation initiation factor 4F complex"/>
    <property type="evidence" value="ECO:0007669"/>
    <property type="project" value="TreeGrafter"/>
</dbReference>
<evidence type="ECO:0000256" key="7">
    <source>
        <dbReference type="RuleBase" id="RU004374"/>
    </source>
</evidence>
<comment type="caution">
    <text evidence="9">The sequence shown here is derived from an EMBL/GenBank/DDBJ whole genome shotgun (WGS) entry which is preliminary data.</text>
</comment>
<protein>
    <recommendedName>
        <fullName evidence="6">eIF-4F 25 kDa subunit</fullName>
    </recommendedName>
</protein>
<dbReference type="Pfam" id="PF01652">
    <property type="entry name" value="IF4E"/>
    <property type="match status" value="1"/>
</dbReference>